<keyword evidence="7" id="KW-1185">Reference proteome</keyword>
<dbReference type="EMBL" id="MJFZ01000872">
    <property type="protein sequence ID" value="RAW24520.1"/>
    <property type="molecule type" value="Genomic_DNA"/>
</dbReference>
<dbReference type="Proteomes" id="UP000760860">
    <property type="component" value="Unassembled WGS sequence"/>
</dbReference>
<name>A0A329RJC7_9STRA</name>
<dbReference type="OrthoDB" id="101526at2759"/>
<reference evidence="6 7" key="1">
    <citation type="submission" date="2018-01" db="EMBL/GenBank/DDBJ databases">
        <title>Draft genome of the strawberry crown rot pathogen Phytophthora cactorum.</title>
        <authorList>
            <person name="Armitage A.D."/>
            <person name="Lysoe E."/>
            <person name="Nellist C.F."/>
            <person name="Harrison R.J."/>
            <person name="Brurberg M.B."/>
        </authorList>
    </citation>
    <scope>NUCLEOTIDE SEQUENCE [LARGE SCALE GENOMIC DNA]</scope>
    <source>
        <strain evidence="6 7">10300</strain>
    </source>
</reference>
<dbReference type="EMBL" id="RCMK01000870">
    <property type="protein sequence ID" value="KAG2909386.1"/>
    <property type="molecule type" value="Genomic_DNA"/>
</dbReference>
<sequence length="55" mass="6410">MDHAPSDGDFDRVLFLHSKSTEGCTEEAVDWTRKFGLYSFMRESSFDRPSDNIYD</sequence>
<reference evidence="1" key="2">
    <citation type="submission" date="2018-10" db="EMBL/GenBank/DDBJ databases">
        <title>Effector identification in a new, highly contiguous assembly of the strawberry crown rot pathogen Phytophthora cactorum.</title>
        <authorList>
            <person name="Armitage A.D."/>
            <person name="Nellist C.F."/>
            <person name="Bates H."/>
            <person name="Vickerstaff R.J."/>
            <person name="Harrison R.J."/>
        </authorList>
    </citation>
    <scope>NUCLEOTIDE SEQUENCE</scope>
    <source>
        <strain evidence="1">15-7</strain>
        <strain evidence="3">4032</strain>
        <strain evidence="2">4040</strain>
        <strain evidence="4">P415</strain>
        <strain evidence="5">P421</strain>
    </source>
</reference>
<evidence type="ECO:0000313" key="4">
    <source>
        <dbReference type="EMBL" id="KAG2967885.1"/>
    </source>
</evidence>
<dbReference type="Proteomes" id="UP000251314">
    <property type="component" value="Unassembled WGS sequence"/>
</dbReference>
<dbReference type="AlphaFoldDB" id="A0A329RJC7"/>
<protein>
    <submittedName>
        <fullName evidence="6">Uncharacterized protein</fullName>
    </submittedName>
</protein>
<proteinExistence type="predicted"/>
<dbReference type="EMBL" id="RCMI01000251">
    <property type="protein sequence ID" value="KAG2922436.1"/>
    <property type="molecule type" value="Genomic_DNA"/>
</dbReference>
<evidence type="ECO:0000313" key="2">
    <source>
        <dbReference type="EMBL" id="KAG2909386.1"/>
    </source>
</evidence>
<accession>A0A329RJC7</accession>
<comment type="caution">
    <text evidence="6">The sequence shown here is derived from an EMBL/GenBank/DDBJ whole genome shotgun (WGS) entry which is preliminary data.</text>
</comment>
<evidence type="ECO:0000313" key="3">
    <source>
        <dbReference type="EMBL" id="KAG2922436.1"/>
    </source>
</evidence>
<evidence type="ECO:0000313" key="1">
    <source>
        <dbReference type="EMBL" id="KAG2857664.1"/>
    </source>
</evidence>
<gene>
    <name evidence="6" type="ORF">PC110_g19054</name>
    <name evidence="1" type="ORF">PC113_g10506</name>
    <name evidence="3" type="ORF">PC115_g9260</name>
    <name evidence="2" type="ORF">PC117_g19675</name>
    <name evidence="4" type="ORF">PC118_g18336</name>
    <name evidence="5" type="ORF">PC129_g14110</name>
</gene>
<evidence type="ECO:0000313" key="6">
    <source>
        <dbReference type="EMBL" id="RAW24520.1"/>
    </source>
</evidence>
<dbReference type="Proteomes" id="UP000697107">
    <property type="component" value="Unassembled WGS sequence"/>
</dbReference>
<organism evidence="6 7">
    <name type="scientific">Phytophthora cactorum</name>
    <dbReference type="NCBI Taxonomy" id="29920"/>
    <lineage>
        <taxon>Eukaryota</taxon>
        <taxon>Sar</taxon>
        <taxon>Stramenopiles</taxon>
        <taxon>Oomycota</taxon>
        <taxon>Peronosporomycetes</taxon>
        <taxon>Peronosporales</taxon>
        <taxon>Peronosporaceae</taxon>
        <taxon>Phytophthora</taxon>
    </lineage>
</organism>
<evidence type="ECO:0000313" key="5">
    <source>
        <dbReference type="EMBL" id="KAG3214990.1"/>
    </source>
</evidence>
<dbReference type="EMBL" id="RCMG01000281">
    <property type="protein sequence ID" value="KAG2857664.1"/>
    <property type="molecule type" value="Genomic_DNA"/>
</dbReference>
<dbReference type="Proteomes" id="UP000735874">
    <property type="component" value="Unassembled WGS sequence"/>
</dbReference>
<dbReference type="EMBL" id="RCMV01000592">
    <property type="protein sequence ID" value="KAG3214990.1"/>
    <property type="molecule type" value="Genomic_DNA"/>
</dbReference>
<evidence type="ECO:0000313" key="7">
    <source>
        <dbReference type="Proteomes" id="UP000251314"/>
    </source>
</evidence>
<dbReference type="Proteomes" id="UP000774804">
    <property type="component" value="Unassembled WGS sequence"/>
</dbReference>
<dbReference type="EMBL" id="RCML01000900">
    <property type="protein sequence ID" value="KAG2967885.1"/>
    <property type="molecule type" value="Genomic_DNA"/>
</dbReference>
<dbReference type="Proteomes" id="UP000736787">
    <property type="component" value="Unassembled WGS sequence"/>
</dbReference>
<dbReference type="VEuPathDB" id="FungiDB:PC110_g19054"/>